<dbReference type="SUPFAM" id="SSF48498">
    <property type="entry name" value="Tetracyclin repressor-like, C-terminal domain"/>
    <property type="match status" value="1"/>
</dbReference>
<dbReference type="InterPro" id="IPR036271">
    <property type="entry name" value="Tet_transcr_reg_TetR-rel_C_sf"/>
</dbReference>
<dbReference type="InterPro" id="IPR039536">
    <property type="entry name" value="TetR_C_Proteobacteria"/>
</dbReference>
<gene>
    <name evidence="6" type="ORF">GCM10011499_32130</name>
</gene>
<dbReference type="AlphaFoldDB" id="A0A916RJB8"/>
<dbReference type="Proteomes" id="UP000596977">
    <property type="component" value="Unassembled WGS sequence"/>
</dbReference>
<keyword evidence="2 4" id="KW-0238">DNA-binding</keyword>
<name>A0A916RJB8_9HYPH</name>
<evidence type="ECO:0000313" key="7">
    <source>
        <dbReference type="Proteomes" id="UP000596977"/>
    </source>
</evidence>
<evidence type="ECO:0000256" key="2">
    <source>
        <dbReference type="ARBA" id="ARBA00023125"/>
    </source>
</evidence>
<evidence type="ECO:0000256" key="4">
    <source>
        <dbReference type="PROSITE-ProRule" id="PRU00335"/>
    </source>
</evidence>
<comment type="caution">
    <text evidence="6">The sequence shown here is derived from an EMBL/GenBank/DDBJ whole genome shotgun (WGS) entry which is preliminary data.</text>
</comment>
<dbReference type="InterPro" id="IPR009057">
    <property type="entry name" value="Homeodomain-like_sf"/>
</dbReference>
<sequence length="213" mass="23574">MIDKPKFRRRKDARPGEIIEAALDVFADHGFAQARLDDIAERAGVSKGSIYLHFSSKEDLFRAVVTKSIAPNVAMVRDLAHSGDADFVQLMEMLPRLLGQVLKASQVGAVAKIVIGESRNFPALALHWHNEVVNPMLSIFTGLIAAAQHSGRVRSGEPRLFAVQLAGPVMLGFLWHEIMEPIGAEPIPFEDLLHQHVQTMLRGMLINLDKIDE</sequence>
<feature type="DNA-binding region" description="H-T-H motif" evidence="4">
    <location>
        <begin position="35"/>
        <end position="54"/>
    </location>
</feature>
<dbReference type="InterPro" id="IPR050109">
    <property type="entry name" value="HTH-type_TetR-like_transc_reg"/>
</dbReference>
<organism evidence="6 7">
    <name type="scientific">Pelagibacterium lentulum</name>
    <dbReference type="NCBI Taxonomy" id="2029865"/>
    <lineage>
        <taxon>Bacteria</taxon>
        <taxon>Pseudomonadati</taxon>
        <taxon>Pseudomonadota</taxon>
        <taxon>Alphaproteobacteria</taxon>
        <taxon>Hyphomicrobiales</taxon>
        <taxon>Devosiaceae</taxon>
        <taxon>Pelagibacterium</taxon>
    </lineage>
</organism>
<dbReference type="Pfam" id="PF14246">
    <property type="entry name" value="TetR_C_7"/>
    <property type="match status" value="1"/>
</dbReference>
<dbReference type="PANTHER" id="PTHR30055:SF223">
    <property type="entry name" value="HTH-TYPE TRANSCRIPTIONAL REGULATOR UIDR"/>
    <property type="match status" value="1"/>
</dbReference>
<dbReference type="InterPro" id="IPR001647">
    <property type="entry name" value="HTH_TetR"/>
</dbReference>
<protein>
    <submittedName>
        <fullName evidence="6">TetR family transcriptional regulator</fullName>
    </submittedName>
</protein>
<dbReference type="FunFam" id="1.10.10.60:FF:000141">
    <property type="entry name" value="TetR family transcriptional regulator"/>
    <property type="match status" value="1"/>
</dbReference>
<accession>A0A916RJB8</accession>
<dbReference type="RefSeq" id="WP_206513472.1">
    <property type="nucleotide sequence ID" value="NZ_BMKB01000005.1"/>
</dbReference>
<evidence type="ECO:0000313" key="6">
    <source>
        <dbReference type="EMBL" id="GGA59542.1"/>
    </source>
</evidence>
<evidence type="ECO:0000256" key="1">
    <source>
        <dbReference type="ARBA" id="ARBA00023015"/>
    </source>
</evidence>
<evidence type="ECO:0000256" key="3">
    <source>
        <dbReference type="ARBA" id="ARBA00023163"/>
    </source>
</evidence>
<dbReference type="GO" id="GO:0003700">
    <property type="term" value="F:DNA-binding transcription factor activity"/>
    <property type="evidence" value="ECO:0007669"/>
    <property type="project" value="TreeGrafter"/>
</dbReference>
<dbReference type="PANTHER" id="PTHR30055">
    <property type="entry name" value="HTH-TYPE TRANSCRIPTIONAL REGULATOR RUTR"/>
    <property type="match status" value="1"/>
</dbReference>
<keyword evidence="3" id="KW-0804">Transcription</keyword>
<keyword evidence="7" id="KW-1185">Reference proteome</keyword>
<proteinExistence type="predicted"/>
<evidence type="ECO:0000259" key="5">
    <source>
        <dbReference type="PROSITE" id="PS50977"/>
    </source>
</evidence>
<dbReference type="EMBL" id="BMKB01000005">
    <property type="protein sequence ID" value="GGA59542.1"/>
    <property type="molecule type" value="Genomic_DNA"/>
</dbReference>
<dbReference type="Pfam" id="PF00440">
    <property type="entry name" value="TetR_N"/>
    <property type="match status" value="1"/>
</dbReference>
<reference evidence="6 7" key="1">
    <citation type="journal article" date="2014" name="Int. J. Syst. Evol. Microbiol.">
        <title>Complete genome sequence of Corynebacterium casei LMG S-19264T (=DSM 44701T), isolated from a smear-ripened cheese.</title>
        <authorList>
            <consortium name="US DOE Joint Genome Institute (JGI-PGF)"/>
            <person name="Walter F."/>
            <person name="Albersmeier A."/>
            <person name="Kalinowski J."/>
            <person name="Ruckert C."/>
        </authorList>
    </citation>
    <scope>NUCLEOTIDE SEQUENCE [LARGE SCALE GENOMIC DNA]</scope>
    <source>
        <strain evidence="6 7">CGMCC 1.15896</strain>
    </source>
</reference>
<keyword evidence="1" id="KW-0805">Transcription regulation</keyword>
<dbReference type="SUPFAM" id="SSF46689">
    <property type="entry name" value="Homeodomain-like"/>
    <property type="match status" value="1"/>
</dbReference>
<feature type="domain" description="HTH tetR-type" evidence="5">
    <location>
        <begin position="12"/>
        <end position="72"/>
    </location>
</feature>
<dbReference type="PROSITE" id="PS50977">
    <property type="entry name" value="HTH_TETR_2"/>
    <property type="match status" value="1"/>
</dbReference>
<dbReference type="PRINTS" id="PR00455">
    <property type="entry name" value="HTHTETR"/>
</dbReference>
<dbReference type="Gene3D" id="1.10.357.10">
    <property type="entry name" value="Tetracycline Repressor, domain 2"/>
    <property type="match status" value="1"/>
</dbReference>
<dbReference type="GO" id="GO:0000976">
    <property type="term" value="F:transcription cis-regulatory region binding"/>
    <property type="evidence" value="ECO:0007669"/>
    <property type="project" value="TreeGrafter"/>
</dbReference>